<dbReference type="STRING" id="395963.Bind_3475"/>
<sequence length="731" mass="79264">MSDLNLSFTPLLPWPVLALSAVLALAVFGLWLAARRRGAFLRGLGLALVLLALCDPSLVREDRESLKDVVAVVVDRSGSQTLGERMAQTDAARVALAQRLNSLGNIETRFIEAGDHVGGQDDNNDGTRLFAALNAGLVDVPAERIGAVFMITDGIVHDIPSDPATLGFKAPLHALITGHEGERDRRVELVEAPRFGLVGKDQTIEVKVIDTPQGHDPVVLRVRRDGDPVATLRARPGEKLQVPVRIEHGGPNVVELEVDALPDELTTINNKAVLTIEGVRDKLKVLLVSGEPHAGERMWRNLLKSDANVDLVHFTILRPPDKQDGTPINELSLIAFPTSDLFGRKINDFDLIVFDRYSNQSVLPTVYLDNIVRYVRDGGALLIAAGPDFARPEGLYYSPLGRITPARPDGDVTERPFRAAISAIGERHPVTRDLPGAPAPEQIAQQDKKQDQGKNQDKGSKNPRPADWSPWFRQINAEVTRGTNVLSGANHKPLLVLSREGKGRVGLLLSDQMWLWARGYEGGGPYQDLLRRLAHWLMKEPELEEEALRASVQGGSLQIERQSLKDLPKDKGANVTVTMPSGKQVILPLTPATPGLSRASLRTEELGLYRITDGTLSILANVGPENPREFQDVISTTEKLAPIVTATGGTVRRIGAGGEGQISLPRVISMREGLVYGGSDYTAVKRTGSSEVKGIGIAPLAIGFLGLAVLLSAFILTWVSEGRQRAGNRGT</sequence>
<dbReference type="OrthoDB" id="9769144at2"/>
<keyword evidence="4" id="KW-1185">Reference proteome</keyword>
<evidence type="ECO:0000256" key="2">
    <source>
        <dbReference type="SAM" id="Phobius"/>
    </source>
</evidence>
<evidence type="ECO:0008006" key="5">
    <source>
        <dbReference type="Google" id="ProtNLM"/>
    </source>
</evidence>
<evidence type="ECO:0000313" key="3">
    <source>
        <dbReference type="EMBL" id="ACB97032.1"/>
    </source>
</evidence>
<feature type="transmembrane region" description="Helical" evidence="2">
    <location>
        <begin position="695"/>
        <end position="719"/>
    </location>
</feature>
<dbReference type="KEGG" id="bid:Bind_3475"/>
<dbReference type="InterPro" id="IPR029062">
    <property type="entry name" value="Class_I_gatase-like"/>
</dbReference>
<keyword evidence="2" id="KW-1133">Transmembrane helix</keyword>
<accession>B2IFD2</accession>
<feature type="region of interest" description="Disordered" evidence="1">
    <location>
        <begin position="428"/>
        <end position="470"/>
    </location>
</feature>
<organism evidence="3 4">
    <name type="scientific">Beijerinckia indica subsp. indica (strain ATCC 9039 / DSM 1715 / NCIMB 8712)</name>
    <dbReference type="NCBI Taxonomy" id="395963"/>
    <lineage>
        <taxon>Bacteria</taxon>
        <taxon>Pseudomonadati</taxon>
        <taxon>Pseudomonadota</taxon>
        <taxon>Alphaproteobacteria</taxon>
        <taxon>Hyphomicrobiales</taxon>
        <taxon>Beijerinckiaceae</taxon>
        <taxon>Beijerinckia</taxon>
    </lineage>
</organism>
<dbReference type="HOGENOM" id="CLU_400015_0_0_5"/>
<evidence type="ECO:0000256" key="1">
    <source>
        <dbReference type="SAM" id="MobiDB-lite"/>
    </source>
</evidence>
<feature type="transmembrane region" description="Helical" evidence="2">
    <location>
        <begin position="12"/>
        <end position="32"/>
    </location>
</feature>
<gene>
    <name evidence="3" type="ordered locus">Bind_3475</name>
</gene>
<keyword evidence="2" id="KW-0812">Transmembrane</keyword>
<keyword evidence="2" id="KW-0472">Membrane</keyword>
<dbReference type="SUPFAM" id="SSF52317">
    <property type="entry name" value="Class I glutamine amidotransferase-like"/>
    <property type="match status" value="1"/>
</dbReference>
<dbReference type="RefSeq" id="WP_012386380.1">
    <property type="nucleotide sequence ID" value="NC_010581.1"/>
</dbReference>
<dbReference type="AlphaFoldDB" id="B2IFD2"/>
<feature type="transmembrane region" description="Helical" evidence="2">
    <location>
        <begin position="39"/>
        <end position="59"/>
    </location>
</feature>
<feature type="compositionally biased region" description="Basic and acidic residues" evidence="1">
    <location>
        <begin position="446"/>
        <end position="460"/>
    </location>
</feature>
<dbReference type="Proteomes" id="UP000001695">
    <property type="component" value="Chromosome"/>
</dbReference>
<reference evidence="4" key="1">
    <citation type="submission" date="2008-03" db="EMBL/GenBank/DDBJ databases">
        <title>Complete sequence of chromosome of Beijerinckia indica subsp. indica ATCC 9039.</title>
        <authorList>
            <consortium name="US DOE Joint Genome Institute"/>
            <person name="Copeland A."/>
            <person name="Lucas S."/>
            <person name="Lapidus A."/>
            <person name="Glavina del Rio T."/>
            <person name="Dalin E."/>
            <person name="Tice H."/>
            <person name="Bruce D."/>
            <person name="Goodwin L."/>
            <person name="Pitluck S."/>
            <person name="LaButti K."/>
            <person name="Schmutz J."/>
            <person name="Larimer F."/>
            <person name="Land M."/>
            <person name="Hauser L."/>
            <person name="Kyrpides N."/>
            <person name="Mikhailova N."/>
            <person name="Dunfield P.F."/>
            <person name="Dedysh S.N."/>
            <person name="Liesack W."/>
            <person name="Saw J.H."/>
            <person name="Alam M."/>
            <person name="Chen Y."/>
            <person name="Murrell J.C."/>
            <person name="Richardson P."/>
        </authorList>
    </citation>
    <scope>NUCLEOTIDE SEQUENCE [LARGE SCALE GENOMIC DNA]</scope>
    <source>
        <strain evidence="4">ATCC 9039 / DSM 1715 / NCIMB 8712</strain>
    </source>
</reference>
<dbReference type="PANTHER" id="PTHR37947:SF1">
    <property type="entry name" value="BLL2462 PROTEIN"/>
    <property type="match status" value="1"/>
</dbReference>
<proteinExistence type="predicted"/>
<dbReference type="EMBL" id="CP001016">
    <property type="protein sequence ID" value="ACB97032.1"/>
    <property type="molecule type" value="Genomic_DNA"/>
</dbReference>
<evidence type="ECO:0000313" key="4">
    <source>
        <dbReference type="Proteomes" id="UP000001695"/>
    </source>
</evidence>
<dbReference type="Gene3D" id="3.40.50.880">
    <property type="match status" value="1"/>
</dbReference>
<reference evidence="3 4" key="2">
    <citation type="journal article" date="2010" name="J. Bacteriol.">
        <title>Complete genome sequence of Beijerinckia indica subsp. indica.</title>
        <authorList>
            <person name="Tamas I."/>
            <person name="Dedysh S.N."/>
            <person name="Liesack W."/>
            <person name="Stott M.B."/>
            <person name="Alam M."/>
            <person name="Murrell J.C."/>
            <person name="Dunfield P.F."/>
        </authorList>
    </citation>
    <scope>NUCLEOTIDE SEQUENCE [LARGE SCALE GENOMIC DNA]</scope>
    <source>
        <strain evidence="4">ATCC 9039 / DSM 1715 / NCIMB 8712</strain>
    </source>
</reference>
<protein>
    <recommendedName>
        <fullName evidence="5">Glutamine amidotransferase domain-containing protein</fullName>
    </recommendedName>
</protein>
<dbReference type="eggNOG" id="COG5426">
    <property type="taxonomic scope" value="Bacteria"/>
</dbReference>
<name>B2IFD2_BEII9</name>
<dbReference type="PANTHER" id="PTHR37947">
    <property type="entry name" value="BLL2462 PROTEIN"/>
    <property type="match status" value="1"/>
</dbReference>